<evidence type="ECO:0000256" key="1">
    <source>
        <dbReference type="SAM" id="MobiDB-lite"/>
    </source>
</evidence>
<dbReference type="EMBL" id="JAKOGI010000121">
    <property type="protein sequence ID" value="KAJ8443341.1"/>
    <property type="molecule type" value="Genomic_DNA"/>
</dbReference>
<feature type="region of interest" description="Disordered" evidence="1">
    <location>
        <begin position="266"/>
        <end position="293"/>
    </location>
</feature>
<sequence length="305" mass="32887">MDCVDHALRGAQLHRPTEEVECLKLPLCVFKGRLECSSSSSTRSPESSSPAGSRSLPLEALFVYIMSSSCSSSGDIPKGLTGPQVEGRHPQFSNLPAFIDGRVVVGVPRKNKYREPKKLRYAAPLFKLGTPSWSNCEHSFIPRVLRTNVEVTYPWEITIANYTTDFQVHRMAKTKSTTCIRSPDELLAEGIQGNPCSALSQSNPEVEVASTSSSASSGTARRSPPLSELVLGESSTSSSSSEAPLGPGKSVLKRKGCTLTVTEIVAEESEFPGALPRSDPQDGPGSHFPDPKIVTKLKRSALEKQ</sequence>
<comment type="caution">
    <text evidence="2">The sequence shown here is derived from an EMBL/GenBank/DDBJ whole genome shotgun (WGS) entry which is preliminary data.</text>
</comment>
<gene>
    <name evidence="2" type="ORF">Cgig2_015822</name>
</gene>
<dbReference type="Proteomes" id="UP001153076">
    <property type="component" value="Unassembled WGS sequence"/>
</dbReference>
<proteinExistence type="predicted"/>
<evidence type="ECO:0000313" key="3">
    <source>
        <dbReference type="Proteomes" id="UP001153076"/>
    </source>
</evidence>
<accession>A0A9Q1QJ19</accession>
<keyword evidence="3" id="KW-1185">Reference proteome</keyword>
<evidence type="ECO:0000313" key="2">
    <source>
        <dbReference type="EMBL" id="KAJ8443341.1"/>
    </source>
</evidence>
<organism evidence="2 3">
    <name type="scientific">Carnegiea gigantea</name>
    <dbReference type="NCBI Taxonomy" id="171969"/>
    <lineage>
        <taxon>Eukaryota</taxon>
        <taxon>Viridiplantae</taxon>
        <taxon>Streptophyta</taxon>
        <taxon>Embryophyta</taxon>
        <taxon>Tracheophyta</taxon>
        <taxon>Spermatophyta</taxon>
        <taxon>Magnoliopsida</taxon>
        <taxon>eudicotyledons</taxon>
        <taxon>Gunneridae</taxon>
        <taxon>Pentapetalae</taxon>
        <taxon>Caryophyllales</taxon>
        <taxon>Cactineae</taxon>
        <taxon>Cactaceae</taxon>
        <taxon>Cactoideae</taxon>
        <taxon>Echinocereeae</taxon>
        <taxon>Carnegiea</taxon>
    </lineage>
</organism>
<reference evidence="2" key="1">
    <citation type="submission" date="2022-04" db="EMBL/GenBank/DDBJ databases">
        <title>Carnegiea gigantea Genome sequencing and assembly v2.</title>
        <authorList>
            <person name="Copetti D."/>
            <person name="Sanderson M.J."/>
            <person name="Burquez A."/>
            <person name="Wojciechowski M.F."/>
        </authorList>
    </citation>
    <scope>NUCLEOTIDE SEQUENCE</scope>
    <source>
        <strain evidence="2">SGP5-SGP5p</strain>
        <tissue evidence="2">Aerial part</tissue>
    </source>
</reference>
<dbReference type="AlphaFoldDB" id="A0A9Q1QJ19"/>
<feature type="region of interest" description="Disordered" evidence="1">
    <location>
        <begin position="197"/>
        <end position="252"/>
    </location>
</feature>
<name>A0A9Q1QJ19_9CARY</name>
<feature type="compositionally biased region" description="Low complexity" evidence="1">
    <location>
        <begin position="209"/>
        <end position="242"/>
    </location>
</feature>
<protein>
    <submittedName>
        <fullName evidence="2">Uncharacterized protein</fullName>
    </submittedName>
</protein>